<proteinExistence type="predicted"/>
<evidence type="ECO:0000313" key="2">
    <source>
        <dbReference type="EMBL" id="CAD8368328.1"/>
    </source>
</evidence>
<keyword evidence="1" id="KW-0812">Transmembrane</keyword>
<reference evidence="2" key="1">
    <citation type="submission" date="2021-01" db="EMBL/GenBank/DDBJ databases">
        <authorList>
            <person name="Corre E."/>
            <person name="Pelletier E."/>
            <person name="Niang G."/>
            <person name="Scheremetjew M."/>
            <person name="Finn R."/>
            <person name="Kale V."/>
            <person name="Holt S."/>
            <person name="Cochrane G."/>
            <person name="Meng A."/>
            <person name="Brown T."/>
            <person name="Cohen L."/>
        </authorList>
    </citation>
    <scope>NUCLEOTIDE SEQUENCE</scope>
    <source>
        <strain evidence="2">CCMP3303</strain>
    </source>
</reference>
<protein>
    <submittedName>
        <fullName evidence="2">Uncharacterized protein</fullName>
    </submittedName>
</protein>
<keyword evidence="1" id="KW-0472">Membrane</keyword>
<dbReference type="AlphaFoldDB" id="A0A7S0AM23"/>
<keyword evidence="1" id="KW-1133">Transmembrane helix</keyword>
<feature type="transmembrane region" description="Helical" evidence="1">
    <location>
        <begin position="61"/>
        <end position="81"/>
    </location>
</feature>
<organism evidence="2">
    <name type="scientific">Minutocellus polymorphus</name>
    <dbReference type="NCBI Taxonomy" id="265543"/>
    <lineage>
        <taxon>Eukaryota</taxon>
        <taxon>Sar</taxon>
        <taxon>Stramenopiles</taxon>
        <taxon>Ochrophyta</taxon>
        <taxon>Bacillariophyta</taxon>
        <taxon>Mediophyceae</taxon>
        <taxon>Cymatosirophycidae</taxon>
        <taxon>Cymatosirales</taxon>
        <taxon>Cymatosiraceae</taxon>
        <taxon>Minutocellus</taxon>
    </lineage>
</organism>
<gene>
    <name evidence="2" type="ORF">MPOL1434_LOCUS4882</name>
</gene>
<feature type="transmembrane region" description="Helical" evidence="1">
    <location>
        <begin position="12"/>
        <end position="30"/>
    </location>
</feature>
<name>A0A7S0AM23_9STRA</name>
<accession>A0A7S0AM23</accession>
<evidence type="ECO:0000256" key="1">
    <source>
        <dbReference type="SAM" id="Phobius"/>
    </source>
</evidence>
<sequence>MIHKYRQYDRIDWDIVLFFLAACTWVWFLVNYNICTTDRGDNGFVARGGWSGDDDNIINPLIWLVLIISALAFFGGFFVYCKRKRKQMDPMPTGTKSHK</sequence>
<dbReference type="EMBL" id="HBEJ01008284">
    <property type="protein sequence ID" value="CAD8368328.1"/>
    <property type="molecule type" value="Transcribed_RNA"/>
</dbReference>